<dbReference type="GO" id="GO:0003700">
    <property type="term" value="F:DNA-binding transcription factor activity"/>
    <property type="evidence" value="ECO:0007669"/>
    <property type="project" value="InterPro"/>
</dbReference>
<protein>
    <submittedName>
        <fullName evidence="4">MerR family transcriptional regulator</fullName>
    </submittedName>
</protein>
<evidence type="ECO:0000256" key="1">
    <source>
        <dbReference type="ARBA" id="ARBA00023125"/>
    </source>
</evidence>
<reference evidence="4" key="1">
    <citation type="journal article" date="2019" name="Cell Metab.">
        <title>Nutrient sensing in CD11c cells alters the gut microbiome to regulate food intake and body mass.</title>
        <authorList>
            <person name="Chagwedera N.D."/>
            <person name="Ang Q.Y."/>
            <person name="Bisanz J.E."/>
            <person name="Leong Y.A."/>
            <person name="Ganeshan K."/>
            <person name="Cai J."/>
            <person name="Patterson A.D."/>
            <person name="Turnbaugh P.J."/>
            <person name="Chawla A."/>
        </authorList>
    </citation>
    <scope>NUCLEOTIDE SEQUENCE</scope>
    <source>
        <strain evidence="4">I8-5</strain>
    </source>
</reference>
<dbReference type="PANTHER" id="PTHR30204:SF82">
    <property type="entry name" value="TRANSCRIPTIONAL REGULATOR, MERR FAMILY"/>
    <property type="match status" value="1"/>
</dbReference>
<name>A0AAX2STH5_LIMRT</name>
<dbReference type="InterPro" id="IPR047057">
    <property type="entry name" value="MerR_fam"/>
</dbReference>
<dbReference type="PROSITE" id="PS50937">
    <property type="entry name" value="HTH_MERR_2"/>
    <property type="match status" value="1"/>
</dbReference>
<accession>A0AAX2STH5</accession>
<dbReference type="PANTHER" id="PTHR30204">
    <property type="entry name" value="REDOX-CYCLING DRUG-SENSING TRANSCRIPTIONAL ACTIVATOR SOXR"/>
    <property type="match status" value="1"/>
</dbReference>
<keyword evidence="1" id="KW-0238">DNA-binding</keyword>
<gene>
    <name evidence="4" type="ORF">E5F87_07640</name>
</gene>
<evidence type="ECO:0000256" key="2">
    <source>
        <dbReference type="SAM" id="Coils"/>
    </source>
</evidence>
<dbReference type="SMART" id="SM00422">
    <property type="entry name" value="HTH_MERR"/>
    <property type="match status" value="1"/>
</dbReference>
<dbReference type="Proteomes" id="UP000297521">
    <property type="component" value="Unassembled WGS sequence"/>
</dbReference>
<dbReference type="PRINTS" id="PR00040">
    <property type="entry name" value="HTHMERR"/>
</dbReference>
<sequence>MYTIKEVSKMMGISAYTLRYYEKIGLLEFVHRNEKGIRQFDISDILTLNTIHRLKETGMPLQEIKHYLKLIDEGIDSVSERKKIMQAQQKKVEAQIEKLQKALLTINGKLKYYEEAEKTHSLGVCHDERSEFVQQLINGKLK</sequence>
<feature type="coiled-coil region" evidence="2">
    <location>
        <begin position="75"/>
        <end position="102"/>
    </location>
</feature>
<evidence type="ECO:0000313" key="5">
    <source>
        <dbReference type="Proteomes" id="UP000297521"/>
    </source>
</evidence>
<proteinExistence type="predicted"/>
<dbReference type="EMBL" id="SRKR01000013">
    <property type="protein sequence ID" value="TGB10518.1"/>
    <property type="molecule type" value="Genomic_DNA"/>
</dbReference>
<dbReference type="AlphaFoldDB" id="A0AAX2STH5"/>
<dbReference type="RefSeq" id="WP_122481492.1">
    <property type="nucleotide sequence ID" value="NZ_JAJGTV010000066.1"/>
</dbReference>
<dbReference type="GO" id="GO:0003677">
    <property type="term" value="F:DNA binding"/>
    <property type="evidence" value="ECO:0007669"/>
    <property type="project" value="UniProtKB-KW"/>
</dbReference>
<comment type="caution">
    <text evidence="4">The sequence shown here is derived from an EMBL/GenBank/DDBJ whole genome shotgun (WGS) entry which is preliminary data.</text>
</comment>
<dbReference type="SUPFAM" id="SSF46955">
    <property type="entry name" value="Putative DNA-binding domain"/>
    <property type="match status" value="1"/>
</dbReference>
<keyword evidence="2" id="KW-0175">Coiled coil</keyword>
<dbReference type="Pfam" id="PF13411">
    <property type="entry name" value="MerR_1"/>
    <property type="match status" value="1"/>
</dbReference>
<dbReference type="InterPro" id="IPR009061">
    <property type="entry name" value="DNA-bd_dom_put_sf"/>
</dbReference>
<evidence type="ECO:0000313" key="4">
    <source>
        <dbReference type="EMBL" id="TGB10518.1"/>
    </source>
</evidence>
<dbReference type="Gene3D" id="1.10.1660.10">
    <property type="match status" value="1"/>
</dbReference>
<evidence type="ECO:0000259" key="3">
    <source>
        <dbReference type="PROSITE" id="PS50937"/>
    </source>
</evidence>
<organism evidence="4 5">
    <name type="scientific">Limosilactobacillus reuteri</name>
    <name type="common">Lactobacillus reuteri</name>
    <dbReference type="NCBI Taxonomy" id="1598"/>
    <lineage>
        <taxon>Bacteria</taxon>
        <taxon>Bacillati</taxon>
        <taxon>Bacillota</taxon>
        <taxon>Bacilli</taxon>
        <taxon>Lactobacillales</taxon>
        <taxon>Lactobacillaceae</taxon>
        <taxon>Limosilactobacillus</taxon>
    </lineage>
</organism>
<reference evidence="4" key="2">
    <citation type="submission" date="2019-04" db="EMBL/GenBank/DDBJ databases">
        <authorList>
            <person name="Bisanz J.E."/>
            <person name="Chagwedera N.D."/>
            <person name="Chawla A."/>
            <person name="Turnbaugh P.J."/>
        </authorList>
    </citation>
    <scope>NUCLEOTIDE SEQUENCE</scope>
    <source>
        <strain evidence="4">I8-5</strain>
    </source>
</reference>
<feature type="domain" description="HTH merR-type" evidence="3">
    <location>
        <begin position="1"/>
        <end position="70"/>
    </location>
</feature>
<dbReference type="InterPro" id="IPR000551">
    <property type="entry name" value="MerR-type_HTH_dom"/>
</dbReference>
<dbReference type="CDD" id="cd01109">
    <property type="entry name" value="HTH_YyaN"/>
    <property type="match status" value="1"/>
</dbReference>
<dbReference type="GeneID" id="77191419"/>